<name>A0A6I2KWV1_9BURK</name>
<dbReference type="EMBL" id="WKJK01000003">
    <property type="protein sequence ID" value="MRW90032.1"/>
    <property type="molecule type" value="Genomic_DNA"/>
</dbReference>
<proteinExistence type="predicted"/>
<accession>A0A6I2KWV1</accession>
<dbReference type="AlphaFoldDB" id="A0A6I2KWV1"/>
<evidence type="ECO:0000259" key="1">
    <source>
        <dbReference type="Pfam" id="PF07589"/>
    </source>
</evidence>
<dbReference type="InterPro" id="IPR013424">
    <property type="entry name" value="Ice-binding_C"/>
</dbReference>
<gene>
    <name evidence="2" type="ORF">GJ699_08565</name>
</gene>
<protein>
    <submittedName>
        <fullName evidence="2">PEP-CTERM sorting domain-containing protein</fullName>
    </submittedName>
</protein>
<reference evidence="2 3" key="1">
    <citation type="submission" date="2019-11" db="EMBL/GenBank/DDBJ databases">
        <title>Novel species isolated from a subtropical stream in China.</title>
        <authorList>
            <person name="Lu H."/>
        </authorList>
    </citation>
    <scope>NUCLEOTIDE SEQUENCE [LARGE SCALE GENOMIC DNA]</scope>
    <source>
        <strain evidence="2 3">FT80W</strain>
    </source>
</reference>
<dbReference type="RefSeq" id="WP_154375032.1">
    <property type="nucleotide sequence ID" value="NZ_WKJK01000003.1"/>
</dbReference>
<organism evidence="2 3">
    <name type="scientific">Duganella guangzhouensis</name>
    <dbReference type="NCBI Taxonomy" id="2666084"/>
    <lineage>
        <taxon>Bacteria</taxon>
        <taxon>Pseudomonadati</taxon>
        <taxon>Pseudomonadota</taxon>
        <taxon>Betaproteobacteria</taxon>
        <taxon>Burkholderiales</taxon>
        <taxon>Oxalobacteraceae</taxon>
        <taxon>Telluria group</taxon>
        <taxon>Duganella</taxon>
    </lineage>
</organism>
<evidence type="ECO:0000313" key="2">
    <source>
        <dbReference type="EMBL" id="MRW90032.1"/>
    </source>
</evidence>
<dbReference type="NCBIfam" id="TIGR02595">
    <property type="entry name" value="PEP_CTERM"/>
    <property type="match status" value="1"/>
</dbReference>
<evidence type="ECO:0000313" key="3">
    <source>
        <dbReference type="Proteomes" id="UP000433309"/>
    </source>
</evidence>
<dbReference type="Pfam" id="PF07589">
    <property type="entry name" value="PEP-CTERM"/>
    <property type="match status" value="1"/>
</dbReference>
<comment type="caution">
    <text evidence="2">The sequence shown here is derived from an EMBL/GenBank/DDBJ whole genome shotgun (WGS) entry which is preliminary data.</text>
</comment>
<feature type="domain" description="Ice-binding protein C-terminal" evidence="1">
    <location>
        <begin position="200"/>
        <end position="221"/>
    </location>
</feature>
<dbReference type="Proteomes" id="UP000433309">
    <property type="component" value="Unassembled WGS sequence"/>
</dbReference>
<keyword evidence="3" id="KW-1185">Reference proteome</keyword>
<sequence length="227" mass="24237">MQHFLATTIVRFMTIRRTLFTLILIVSCFSNAHASLISRDLAHSGDGLLTYDSQSGLEWLDLTQSTGLTLVSIAHETAAGGRYEGFQLANLETVKALFLDAGWTGNYGEATDTANVVAAYSLVTMLGMTANFGSEAEGAQIAIGRVSDVLAGPGTTTSIHVDYDYSRPARATAYYSLAPWTSESGSQAIGAFLYRQAAVVPEPTTVSLLAAGLMLLIWRSRTVGTRA</sequence>